<dbReference type="InterPro" id="IPR020449">
    <property type="entry name" value="Tscrpt_reg_AraC-type_HTH"/>
</dbReference>
<dbReference type="InterPro" id="IPR018060">
    <property type="entry name" value="HTH_AraC"/>
</dbReference>
<sequence>MSPLVTITKNRNQHLLQKERELASKIRVGELDHVWDIFDDILMNIYRMELYNIEVIKVRVLELMLVLSRAAIDSGADYGKISEINHDFVTYIAGLKTIEGVSQFARQILQAYIESRPAKNPRGEELVQQVKEFILKNYHRRITLDDIAKSVHISQYYLSHLFKEVEGISVIEYLTKVRIEKAKILLRNPKYSIYEISEKLGFKEPSYFTRVFRSREGRTPSQFRKLG</sequence>
<dbReference type="PANTHER" id="PTHR43280:SF10">
    <property type="entry name" value="REGULATORY PROTEIN POCR"/>
    <property type="match status" value="1"/>
</dbReference>
<dbReference type="Gene3D" id="1.10.10.60">
    <property type="entry name" value="Homeodomain-like"/>
    <property type="match status" value="2"/>
</dbReference>
<organism evidence="5 6">
    <name type="scientific">Thermincola potens (strain JR)</name>
    <dbReference type="NCBI Taxonomy" id="635013"/>
    <lineage>
        <taxon>Bacteria</taxon>
        <taxon>Bacillati</taxon>
        <taxon>Bacillota</taxon>
        <taxon>Clostridia</taxon>
        <taxon>Eubacteriales</taxon>
        <taxon>Thermincolaceae</taxon>
        <taxon>Thermincola</taxon>
    </lineage>
</organism>
<dbReference type="PRINTS" id="PR00032">
    <property type="entry name" value="HTHARAC"/>
</dbReference>
<dbReference type="SUPFAM" id="SSF46689">
    <property type="entry name" value="Homeodomain-like"/>
    <property type="match status" value="2"/>
</dbReference>
<proteinExistence type="predicted"/>
<evidence type="ECO:0000256" key="2">
    <source>
        <dbReference type="ARBA" id="ARBA00023125"/>
    </source>
</evidence>
<dbReference type="GO" id="GO:0043565">
    <property type="term" value="F:sequence-specific DNA binding"/>
    <property type="evidence" value="ECO:0007669"/>
    <property type="project" value="InterPro"/>
</dbReference>
<keyword evidence="6" id="KW-1185">Reference proteome</keyword>
<dbReference type="GO" id="GO:0003700">
    <property type="term" value="F:DNA-binding transcription factor activity"/>
    <property type="evidence" value="ECO:0007669"/>
    <property type="project" value="InterPro"/>
</dbReference>
<dbReference type="KEGG" id="tjr:TherJR_2611"/>
<keyword evidence="2" id="KW-0238">DNA-binding</keyword>
<dbReference type="HOGENOM" id="CLU_036605_3_1_9"/>
<name>D5XBL9_THEPJ</name>
<dbReference type="AlphaFoldDB" id="D5XBL9"/>
<reference evidence="5 6" key="1">
    <citation type="submission" date="2010-05" db="EMBL/GenBank/DDBJ databases">
        <title>Complete sequence of Thermincola sp. JR.</title>
        <authorList>
            <consortium name="US DOE Joint Genome Institute"/>
            <person name="Lucas S."/>
            <person name="Copeland A."/>
            <person name="Lapidus A."/>
            <person name="Cheng J.-F."/>
            <person name="Bruce D."/>
            <person name="Goodwin L."/>
            <person name="Pitluck S."/>
            <person name="Chertkov O."/>
            <person name="Detter J.C."/>
            <person name="Han C."/>
            <person name="Tapia R."/>
            <person name="Land M."/>
            <person name="Hauser L."/>
            <person name="Kyrpides N."/>
            <person name="Mikhailova N."/>
            <person name="Hazen T.C."/>
            <person name="Woyke T."/>
        </authorList>
    </citation>
    <scope>NUCLEOTIDE SEQUENCE [LARGE SCALE GENOMIC DNA]</scope>
    <source>
        <strain evidence="5 6">JR</strain>
    </source>
</reference>
<dbReference type="SMART" id="SM00342">
    <property type="entry name" value="HTH_ARAC"/>
    <property type="match status" value="1"/>
</dbReference>
<evidence type="ECO:0000313" key="5">
    <source>
        <dbReference type="EMBL" id="ADG83448.1"/>
    </source>
</evidence>
<dbReference type="InterPro" id="IPR018062">
    <property type="entry name" value="HTH_AraC-typ_CS"/>
</dbReference>
<dbReference type="InterPro" id="IPR009057">
    <property type="entry name" value="Homeodomain-like_sf"/>
</dbReference>
<feature type="domain" description="HTH araC/xylS-type" evidence="4">
    <location>
        <begin position="128"/>
        <end position="226"/>
    </location>
</feature>
<dbReference type="eggNOG" id="COG2207">
    <property type="taxonomic scope" value="Bacteria"/>
</dbReference>
<accession>D5XBL9</accession>
<dbReference type="STRING" id="635013.TherJR_2611"/>
<dbReference type="EMBL" id="CP002028">
    <property type="protein sequence ID" value="ADG83448.1"/>
    <property type="molecule type" value="Genomic_DNA"/>
</dbReference>
<dbReference type="PROSITE" id="PS00041">
    <property type="entry name" value="HTH_ARAC_FAMILY_1"/>
    <property type="match status" value="1"/>
</dbReference>
<evidence type="ECO:0000256" key="3">
    <source>
        <dbReference type="ARBA" id="ARBA00023163"/>
    </source>
</evidence>
<protein>
    <submittedName>
        <fullName evidence="5">Transcriptional regulator, AraC family</fullName>
    </submittedName>
</protein>
<evidence type="ECO:0000313" key="6">
    <source>
        <dbReference type="Proteomes" id="UP000002377"/>
    </source>
</evidence>
<dbReference type="Pfam" id="PF12833">
    <property type="entry name" value="HTH_18"/>
    <property type="match status" value="1"/>
</dbReference>
<dbReference type="PANTHER" id="PTHR43280">
    <property type="entry name" value="ARAC-FAMILY TRANSCRIPTIONAL REGULATOR"/>
    <property type="match status" value="1"/>
</dbReference>
<dbReference type="RefSeq" id="WP_013121442.1">
    <property type="nucleotide sequence ID" value="NC_014152.1"/>
</dbReference>
<dbReference type="Proteomes" id="UP000002377">
    <property type="component" value="Chromosome"/>
</dbReference>
<keyword evidence="3" id="KW-0804">Transcription</keyword>
<evidence type="ECO:0000259" key="4">
    <source>
        <dbReference type="PROSITE" id="PS01124"/>
    </source>
</evidence>
<dbReference type="PROSITE" id="PS01124">
    <property type="entry name" value="HTH_ARAC_FAMILY_2"/>
    <property type="match status" value="1"/>
</dbReference>
<gene>
    <name evidence="5" type="ordered locus">TherJR_2611</name>
</gene>
<keyword evidence="1" id="KW-0805">Transcription regulation</keyword>
<evidence type="ECO:0000256" key="1">
    <source>
        <dbReference type="ARBA" id="ARBA00023015"/>
    </source>
</evidence>